<reference evidence="2 3" key="1">
    <citation type="journal article" date="2013" name="ISME J.">
        <title>Comparative genomics of pathogenic lineages of Vibrio nigripulchritudo identifies virulence-associated traits.</title>
        <authorList>
            <person name="Goudenege D."/>
            <person name="Labreuche Y."/>
            <person name="Krin E."/>
            <person name="Ansquer D."/>
            <person name="Mangenot S."/>
            <person name="Calteau A."/>
            <person name="Medigue C."/>
            <person name="Mazel D."/>
            <person name="Polz M.F."/>
            <person name="Le Roux F."/>
        </authorList>
    </citation>
    <scope>NUCLEOTIDE SEQUENCE [LARGE SCALE GENOMIC DNA]</scope>
    <source>
        <strain evidence="3">SnF1</strain>
    </source>
</reference>
<evidence type="ECO:0000313" key="3">
    <source>
        <dbReference type="Proteomes" id="UP000016895"/>
    </source>
</evidence>
<keyword evidence="3" id="KW-1185">Reference proteome</keyword>
<dbReference type="EMBL" id="FO203526">
    <property type="protein sequence ID" value="CCO59507.1"/>
    <property type="molecule type" value="Genomic_DNA"/>
</dbReference>
<dbReference type="PATRIC" id="fig|1260221.3.peg.3348"/>
<evidence type="ECO:0000313" key="2">
    <source>
        <dbReference type="EMBL" id="CCO59507.1"/>
    </source>
</evidence>
<keyword evidence="1" id="KW-0472">Membrane</keyword>
<organism evidence="2 3">
    <name type="scientific">Vibrio nigripulchritudo</name>
    <dbReference type="NCBI Taxonomy" id="28173"/>
    <lineage>
        <taxon>Bacteria</taxon>
        <taxon>Pseudomonadati</taxon>
        <taxon>Pseudomonadota</taxon>
        <taxon>Gammaproteobacteria</taxon>
        <taxon>Vibrionales</taxon>
        <taxon>Vibrionaceae</taxon>
        <taxon>Vibrio</taxon>
    </lineage>
</organism>
<gene>
    <name evidence="2" type="ORF">VIBNI_A3530</name>
</gene>
<dbReference type="KEGG" id="vni:VIBNI_A3530"/>
<dbReference type="AlphaFoldDB" id="U4K9Z6"/>
<protein>
    <submittedName>
        <fullName evidence="2">Uncharacterized protein</fullName>
    </submittedName>
</protein>
<sequence length="54" mass="6295">MSIFQYLTLWSSVSVLFIFAVEDTQRMAFTLVLWTIYSYTLLGPKLEVILEAFV</sequence>
<keyword evidence="1" id="KW-0812">Transmembrane</keyword>
<keyword evidence="1" id="KW-1133">Transmembrane helix</keyword>
<evidence type="ECO:0000256" key="1">
    <source>
        <dbReference type="SAM" id="Phobius"/>
    </source>
</evidence>
<accession>U4K9Z6</accession>
<name>U4K9Z6_9VIBR</name>
<dbReference type="Proteomes" id="UP000016895">
    <property type="component" value="Chromosome 1"/>
</dbReference>
<dbReference type="RefSeq" id="WP_022551934.1">
    <property type="nucleotide sequence ID" value="NC_022528.1"/>
</dbReference>
<feature type="transmembrane region" description="Helical" evidence="1">
    <location>
        <begin position="6"/>
        <end position="21"/>
    </location>
</feature>
<dbReference type="STRING" id="28173.VIBNI_A3530"/>
<proteinExistence type="predicted"/>